<proteinExistence type="predicted"/>
<organism evidence="6 7">
    <name type="scientific">Teichococcus aerophilus</name>
    <dbReference type="NCBI Taxonomy" id="1224513"/>
    <lineage>
        <taxon>Bacteria</taxon>
        <taxon>Pseudomonadati</taxon>
        <taxon>Pseudomonadota</taxon>
        <taxon>Alphaproteobacteria</taxon>
        <taxon>Acetobacterales</taxon>
        <taxon>Roseomonadaceae</taxon>
        <taxon>Roseomonas</taxon>
    </lineage>
</organism>
<dbReference type="SMART" id="SM00346">
    <property type="entry name" value="HTH_ICLR"/>
    <property type="match status" value="1"/>
</dbReference>
<keyword evidence="3" id="KW-0804">Transcription</keyword>
<dbReference type="EMBL" id="JACTVA010000007">
    <property type="protein sequence ID" value="MBC9206471.1"/>
    <property type="molecule type" value="Genomic_DNA"/>
</dbReference>
<evidence type="ECO:0000256" key="1">
    <source>
        <dbReference type="ARBA" id="ARBA00023015"/>
    </source>
</evidence>
<evidence type="ECO:0000259" key="5">
    <source>
        <dbReference type="PROSITE" id="PS51078"/>
    </source>
</evidence>
<evidence type="ECO:0000313" key="6">
    <source>
        <dbReference type="EMBL" id="MBC9206471.1"/>
    </source>
</evidence>
<keyword evidence="1" id="KW-0805">Transcription regulation</keyword>
<keyword evidence="7" id="KW-1185">Reference proteome</keyword>
<dbReference type="InterPro" id="IPR014757">
    <property type="entry name" value="Tscrpt_reg_IclR_C"/>
</dbReference>
<evidence type="ECO:0000313" key="7">
    <source>
        <dbReference type="Proteomes" id="UP000626026"/>
    </source>
</evidence>
<dbReference type="SUPFAM" id="SSF55781">
    <property type="entry name" value="GAF domain-like"/>
    <property type="match status" value="1"/>
</dbReference>
<dbReference type="InterPro" id="IPR029016">
    <property type="entry name" value="GAF-like_dom_sf"/>
</dbReference>
<feature type="domain" description="HTH iclR-type" evidence="4">
    <location>
        <begin position="19"/>
        <end position="75"/>
    </location>
</feature>
<dbReference type="InterPro" id="IPR005471">
    <property type="entry name" value="Tscrpt_reg_IclR_N"/>
</dbReference>
<evidence type="ECO:0000256" key="3">
    <source>
        <dbReference type="ARBA" id="ARBA00023163"/>
    </source>
</evidence>
<feature type="domain" description="IclR-ED" evidence="5">
    <location>
        <begin position="80"/>
        <end position="264"/>
    </location>
</feature>
<dbReference type="PROSITE" id="PS51077">
    <property type="entry name" value="HTH_ICLR"/>
    <property type="match status" value="1"/>
</dbReference>
<sequence length="265" mass="28360">MSTAKGRKPAAGEGNPLLLQSVARTMSVLEAFAGQPRPLSIAELAAAAGLDKSAGQRIAHTLQALGYLERSSVGLVPGKKALYRAFDFLRMNALVESATPVLHELRKSVNERVDLSLLDGTDIVYAVRLQSKRETFSATLVGRRLPSFCSTGGRAMLAALPEAEALGILEASDRRPLTPRTTTDIPAILGKIEEARRCGYALAIEESALGEIVLAAAVLDIHQRPVAAIHVAGSLSEWAEDGFRQRISPLVMEAARALSHTYKRG</sequence>
<gene>
    <name evidence="6" type="ORF">IBL26_06455</name>
</gene>
<protein>
    <submittedName>
        <fullName evidence="6">IclR family transcriptional regulator</fullName>
    </submittedName>
</protein>
<dbReference type="RefSeq" id="WP_187783643.1">
    <property type="nucleotide sequence ID" value="NZ_JACTVA010000007.1"/>
</dbReference>
<dbReference type="Gene3D" id="1.10.10.10">
    <property type="entry name" value="Winged helix-like DNA-binding domain superfamily/Winged helix DNA-binding domain"/>
    <property type="match status" value="1"/>
</dbReference>
<evidence type="ECO:0000259" key="4">
    <source>
        <dbReference type="PROSITE" id="PS51077"/>
    </source>
</evidence>
<name>A0ABR7RJI6_9PROT</name>
<dbReference type="PROSITE" id="PS51078">
    <property type="entry name" value="ICLR_ED"/>
    <property type="match status" value="1"/>
</dbReference>
<dbReference type="PANTHER" id="PTHR30136:SF24">
    <property type="entry name" value="HTH-TYPE TRANSCRIPTIONAL REPRESSOR ALLR"/>
    <property type="match status" value="1"/>
</dbReference>
<dbReference type="SUPFAM" id="SSF46785">
    <property type="entry name" value="Winged helix' DNA-binding domain"/>
    <property type="match status" value="1"/>
</dbReference>
<dbReference type="Proteomes" id="UP000626026">
    <property type="component" value="Unassembled WGS sequence"/>
</dbReference>
<dbReference type="InterPro" id="IPR036390">
    <property type="entry name" value="WH_DNA-bd_sf"/>
</dbReference>
<comment type="caution">
    <text evidence="6">The sequence shown here is derived from an EMBL/GenBank/DDBJ whole genome shotgun (WGS) entry which is preliminary data.</text>
</comment>
<dbReference type="Gene3D" id="3.30.450.40">
    <property type="match status" value="1"/>
</dbReference>
<dbReference type="Pfam" id="PF09339">
    <property type="entry name" value="HTH_IclR"/>
    <property type="match status" value="1"/>
</dbReference>
<dbReference type="InterPro" id="IPR036388">
    <property type="entry name" value="WH-like_DNA-bd_sf"/>
</dbReference>
<evidence type="ECO:0000256" key="2">
    <source>
        <dbReference type="ARBA" id="ARBA00023125"/>
    </source>
</evidence>
<reference evidence="6 7" key="1">
    <citation type="journal article" date="2013" name="Int. J. Syst. Evol. Microbiol.">
        <title>Roseomonas aerophila sp. nov., isolated from air.</title>
        <authorList>
            <person name="Kim S.J."/>
            <person name="Weon H.Y."/>
            <person name="Ahn J.H."/>
            <person name="Hong S.B."/>
            <person name="Seok S.J."/>
            <person name="Whang K.S."/>
            <person name="Kwon S.W."/>
        </authorList>
    </citation>
    <scope>NUCLEOTIDE SEQUENCE [LARGE SCALE GENOMIC DNA]</scope>
    <source>
        <strain evidence="6 7">NBRC 108923</strain>
    </source>
</reference>
<accession>A0ABR7RJI6</accession>
<dbReference type="Pfam" id="PF01614">
    <property type="entry name" value="IclR_C"/>
    <property type="match status" value="1"/>
</dbReference>
<dbReference type="PANTHER" id="PTHR30136">
    <property type="entry name" value="HELIX-TURN-HELIX TRANSCRIPTIONAL REGULATOR, ICLR FAMILY"/>
    <property type="match status" value="1"/>
</dbReference>
<keyword evidence="2" id="KW-0238">DNA-binding</keyword>
<dbReference type="InterPro" id="IPR050707">
    <property type="entry name" value="HTH_MetabolicPath_Reg"/>
</dbReference>